<dbReference type="EMBL" id="PSQE01000007">
    <property type="protein sequence ID" value="RHN46237.1"/>
    <property type="molecule type" value="Genomic_DNA"/>
</dbReference>
<reference evidence="2" key="1">
    <citation type="journal article" date="2018" name="Nat. Plants">
        <title>Whole-genome landscape of Medicago truncatula symbiotic genes.</title>
        <authorList>
            <person name="Pecrix Y."/>
            <person name="Staton S.E."/>
            <person name="Sallet E."/>
            <person name="Lelandais-Briere C."/>
            <person name="Moreau S."/>
            <person name="Carrere S."/>
            <person name="Blein T."/>
            <person name="Jardinaud M.F."/>
            <person name="Latrasse D."/>
            <person name="Zouine M."/>
            <person name="Zahm M."/>
            <person name="Kreplak J."/>
            <person name="Mayjonade B."/>
            <person name="Satge C."/>
            <person name="Perez M."/>
            <person name="Cauet S."/>
            <person name="Marande W."/>
            <person name="Chantry-Darmon C."/>
            <person name="Lopez-Roques C."/>
            <person name="Bouchez O."/>
            <person name="Berard A."/>
            <person name="Debelle F."/>
            <person name="Munos S."/>
            <person name="Bendahmane A."/>
            <person name="Berges H."/>
            <person name="Niebel A."/>
            <person name="Buitink J."/>
            <person name="Frugier F."/>
            <person name="Benhamed M."/>
            <person name="Crespi M."/>
            <person name="Gouzy J."/>
            <person name="Gamas P."/>
        </authorList>
    </citation>
    <scope>NUCLEOTIDE SEQUENCE [LARGE SCALE GENOMIC DNA]</scope>
    <source>
        <strain evidence="2">cv. Jemalong A17</strain>
    </source>
</reference>
<evidence type="ECO:0000313" key="2">
    <source>
        <dbReference type="Proteomes" id="UP000265566"/>
    </source>
</evidence>
<dbReference type="Proteomes" id="UP000265566">
    <property type="component" value="Chromosome 7"/>
</dbReference>
<evidence type="ECO:0000313" key="1">
    <source>
        <dbReference type="EMBL" id="RHN46237.1"/>
    </source>
</evidence>
<comment type="caution">
    <text evidence="1">The sequence shown here is derived from an EMBL/GenBank/DDBJ whole genome shotgun (WGS) entry which is preliminary data.</text>
</comment>
<dbReference type="Gramene" id="rna40694">
    <property type="protein sequence ID" value="RHN46237.1"/>
    <property type="gene ID" value="gene40694"/>
</dbReference>
<accession>A0A396H5L5</accession>
<sequence>MPFNLTSIRLGQFSSIPLQQFPARLPQIVLWQFHLNIISVCIRSHI</sequence>
<protein>
    <submittedName>
        <fullName evidence="1">Uncharacterized protein</fullName>
    </submittedName>
</protein>
<proteinExistence type="predicted"/>
<dbReference type="AlphaFoldDB" id="A0A396H5L5"/>
<gene>
    <name evidence="1" type="ORF">MtrunA17_Chr7g0240011</name>
</gene>
<organism evidence="1 2">
    <name type="scientific">Medicago truncatula</name>
    <name type="common">Barrel medic</name>
    <name type="synonym">Medicago tribuloides</name>
    <dbReference type="NCBI Taxonomy" id="3880"/>
    <lineage>
        <taxon>Eukaryota</taxon>
        <taxon>Viridiplantae</taxon>
        <taxon>Streptophyta</taxon>
        <taxon>Embryophyta</taxon>
        <taxon>Tracheophyta</taxon>
        <taxon>Spermatophyta</taxon>
        <taxon>Magnoliopsida</taxon>
        <taxon>eudicotyledons</taxon>
        <taxon>Gunneridae</taxon>
        <taxon>Pentapetalae</taxon>
        <taxon>rosids</taxon>
        <taxon>fabids</taxon>
        <taxon>Fabales</taxon>
        <taxon>Fabaceae</taxon>
        <taxon>Papilionoideae</taxon>
        <taxon>50 kb inversion clade</taxon>
        <taxon>NPAAA clade</taxon>
        <taxon>Hologalegina</taxon>
        <taxon>IRL clade</taxon>
        <taxon>Trifolieae</taxon>
        <taxon>Medicago</taxon>
    </lineage>
</organism>
<name>A0A396H5L5_MEDTR</name>